<evidence type="ECO:0000256" key="1">
    <source>
        <dbReference type="SAM" id="MobiDB-lite"/>
    </source>
</evidence>
<dbReference type="OrthoDB" id="119028at2759"/>
<organism evidence="2 3">
    <name type="scientific">Diatraea saccharalis</name>
    <name type="common">sugarcane borer</name>
    <dbReference type="NCBI Taxonomy" id="40085"/>
    <lineage>
        <taxon>Eukaryota</taxon>
        <taxon>Metazoa</taxon>
        <taxon>Ecdysozoa</taxon>
        <taxon>Arthropoda</taxon>
        <taxon>Hexapoda</taxon>
        <taxon>Insecta</taxon>
        <taxon>Pterygota</taxon>
        <taxon>Neoptera</taxon>
        <taxon>Endopterygota</taxon>
        <taxon>Lepidoptera</taxon>
        <taxon>Glossata</taxon>
        <taxon>Ditrysia</taxon>
        <taxon>Pyraloidea</taxon>
        <taxon>Crambidae</taxon>
        <taxon>Crambinae</taxon>
        <taxon>Diatraea</taxon>
    </lineage>
</organism>
<proteinExistence type="predicted"/>
<sequence>MLVARALFLRCPKKLWWGQTDSATYYRNPAGDNMECKTFNDHWESFDDFKEQFLSKWEVMLPINSEEWLTEPIHHPKFKNGNQSRITEFVQRRGRLCEDCGLERRSGGNNGEFSGPKYSICSGSRTCRQEKEDYERENSSDDSEEDYSEQSFNEMVT</sequence>
<protein>
    <submittedName>
        <fullName evidence="2">Uncharacterized protein</fullName>
    </submittedName>
</protein>
<reference evidence="2" key="1">
    <citation type="submission" date="2021-12" db="EMBL/GenBank/DDBJ databases">
        <authorList>
            <person name="King R."/>
        </authorList>
    </citation>
    <scope>NUCLEOTIDE SEQUENCE</scope>
</reference>
<evidence type="ECO:0000313" key="3">
    <source>
        <dbReference type="Proteomes" id="UP001153714"/>
    </source>
</evidence>
<reference evidence="2" key="2">
    <citation type="submission" date="2022-10" db="EMBL/GenBank/DDBJ databases">
        <authorList>
            <consortium name="ENA_rothamsted_submissions"/>
            <consortium name="culmorum"/>
            <person name="King R."/>
        </authorList>
    </citation>
    <scope>NUCLEOTIDE SEQUENCE</scope>
</reference>
<evidence type="ECO:0000313" key="2">
    <source>
        <dbReference type="EMBL" id="CAG9782216.1"/>
    </source>
</evidence>
<feature type="compositionally biased region" description="Basic and acidic residues" evidence="1">
    <location>
        <begin position="127"/>
        <end position="139"/>
    </location>
</feature>
<dbReference type="Proteomes" id="UP001153714">
    <property type="component" value="Chromosome 1"/>
</dbReference>
<dbReference type="EMBL" id="OU893332">
    <property type="protein sequence ID" value="CAG9782216.1"/>
    <property type="molecule type" value="Genomic_DNA"/>
</dbReference>
<gene>
    <name evidence="2" type="ORF">DIATSA_LOCUS496</name>
</gene>
<feature type="region of interest" description="Disordered" evidence="1">
    <location>
        <begin position="104"/>
        <end position="157"/>
    </location>
</feature>
<accession>A0A9N9N0Q9</accession>
<keyword evidence="3" id="KW-1185">Reference proteome</keyword>
<dbReference type="AlphaFoldDB" id="A0A9N9N0Q9"/>
<name>A0A9N9N0Q9_9NEOP</name>